<dbReference type="AlphaFoldDB" id="A0A9E6R5S7"/>
<dbReference type="PANTHER" id="PTHR43102">
    <property type="entry name" value="SLR1143 PROTEIN"/>
    <property type="match status" value="1"/>
</dbReference>
<dbReference type="KEGG" id="cmet:K6K41_17170"/>
<dbReference type="InterPro" id="IPR003018">
    <property type="entry name" value="GAF"/>
</dbReference>
<sequence>MAGSFRLSRRSSVLALRRAGFVREACADCVPVARPTCCGDRVAPSASVTPPDIVNDAQRLAALASYDILDTPPEPGFDEVVHIARVLCDAPVALVSLVGQDRQWFKARDGFAPSETDLASSVCAHALLEPDLLVIGDLAADPRTLANPLVTGEPRIRFYAGAPLRTPAGEVLGSLCVIDVAPRPAGLSPKQASALRNLAAQVMAQLELRRALADRDALLRQRAQAVARREDLLKLGDDLREAETEKEMIRIASRLVGRALDASRAGFGHLDARTEHIDIVQDWTREGIASIAGRHRFEDYGDLLPDILRGDPLVIHDVRADPRTAADPEPMLALQIGSLVNVPVRDRGRTVAMLIAQDDRPRAWSAEELVFLRNVADRLEVGVGRLRAEADQRILNHELSHRMKNMMAMVQAIATQTLKGVPDRAPVDALLKRLLALASAHDALLTADWTSAPIGATVASVIARFGLDDGRFAMGGPEVQLGPRATLSLAMLAHELATNAVKHGALSVEAGKASAFWRVEQDGGEPELVLEWRETGGPPAREPAARGFGSRLINMGLVGSGGVDLRFLPSGLEGDFRAPLHQVRQS</sequence>
<keyword evidence="6" id="KW-0418">Kinase</keyword>
<protein>
    <recommendedName>
        <fullName evidence="2">histidine kinase</fullName>
        <ecNumber evidence="2">2.7.13.3</ecNumber>
    </recommendedName>
</protein>
<organism evidence="10 11">
    <name type="scientific">Chenggangzhangella methanolivorans</name>
    <dbReference type="NCBI Taxonomy" id="1437009"/>
    <lineage>
        <taxon>Bacteria</taxon>
        <taxon>Pseudomonadati</taxon>
        <taxon>Pseudomonadota</taxon>
        <taxon>Alphaproteobacteria</taxon>
        <taxon>Hyphomicrobiales</taxon>
        <taxon>Methylopilaceae</taxon>
        <taxon>Chenggangzhangella</taxon>
    </lineage>
</organism>
<dbReference type="InterPro" id="IPR011102">
    <property type="entry name" value="Sig_transdc_His_kinase_HWE"/>
</dbReference>
<dbReference type="Pfam" id="PF01590">
    <property type="entry name" value="GAF"/>
    <property type="match status" value="2"/>
</dbReference>
<evidence type="ECO:0000256" key="2">
    <source>
        <dbReference type="ARBA" id="ARBA00012438"/>
    </source>
</evidence>
<accession>A0A9E6R5S7</accession>
<dbReference type="InterPro" id="IPR029016">
    <property type="entry name" value="GAF-like_dom_sf"/>
</dbReference>
<name>A0A9E6R5S7_9HYPH</name>
<dbReference type="SMART" id="SM00911">
    <property type="entry name" value="HWE_HK"/>
    <property type="match status" value="1"/>
</dbReference>
<keyword evidence="7" id="KW-0067">ATP-binding</keyword>
<evidence type="ECO:0000313" key="11">
    <source>
        <dbReference type="Proteomes" id="UP000825701"/>
    </source>
</evidence>
<keyword evidence="3" id="KW-0597">Phosphoprotein</keyword>
<dbReference type="SMART" id="SM00065">
    <property type="entry name" value="GAF"/>
    <property type="match status" value="2"/>
</dbReference>
<dbReference type="PANTHER" id="PTHR43102:SF2">
    <property type="entry name" value="GAF DOMAIN-CONTAINING PROTEIN"/>
    <property type="match status" value="1"/>
</dbReference>
<comment type="catalytic activity">
    <reaction evidence="1">
        <text>ATP + protein L-histidine = ADP + protein N-phospho-L-histidine.</text>
        <dbReference type="EC" id="2.7.13.3"/>
    </reaction>
</comment>
<dbReference type="GO" id="GO:0004673">
    <property type="term" value="F:protein histidine kinase activity"/>
    <property type="evidence" value="ECO:0007669"/>
    <property type="project" value="UniProtKB-EC"/>
</dbReference>
<proteinExistence type="predicted"/>
<feature type="domain" description="GAF" evidence="8">
    <location>
        <begin position="244"/>
        <end position="393"/>
    </location>
</feature>
<evidence type="ECO:0000313" key="10">
    <source>
        <dbReference type="EMBL" id="QZN98717.1"/>
    </source>
</evidence>
<dbReference type="EMBL" id="CP081869">
    <property type="protein sequence ID" value="QZN98717.1"/>
    <property type="molecule type" value="Genomic_DNA"/>
</dbReference>
<dbReference type="InterPro" id="IPR036890">
    <property type="entry name" value="HATPase_C_sf"/>
</dbReference>
<evidence type="ECO:0000256" key="6">
    <source>
        <dbReference type="ARBA" id="ARBA00022777"/>
    </source>
</evidence>
<gene>
    <name evidence="10" type="ORF">K6K41_17170</name>
</gene>
<keyword evidence="4" id="KW-0808">Transferase</keyword>
<dbReference type="Gene3D" id="3.30.565.10">
    <property type="entry name" value="Histidine kinase-like ATPase, C-terminal domain"/>
    <property type="match status" value="1"/>
</dbReference>
<evidence type="ECO:0000256" key="4">
    <source>
        <dbReference type="ARBA" id="ARBA00022679"/>
    </source>
</evidence>
<evidence type="ECO:0000256" key="3">
    <source>
        <dbReference type="ARBA" id="ARBA00022553"/>
    </source>
</evidence>
<evidence type="ECO:0000256" key="7">
    <source>
        <dbReference type="ARBA" id="ARBA00022840"/>
    </source>
</evidence>
<dbReference type="Pfam" id="PF07536">
    <property type="entry name" value="HWE_HK"/>
    <property type="match status" value="1"/>
</dbReference>
<dbReference type="GO" id="GO:0005524">
    <property type="term" value="F:ATP binding"/>
    <property type="evidence" value="ECO:0007669"/>
    <property type="project" value="UniProtKB-KW"/>
</dbReference>
<evidence type="ECO:0000256" key="5">
    <source>
        <dbReference type="ARBA" id="ARBA00022741"/>
    </source>
</evidence>
<keyword evidence="11" id="KW-1185">Reference proteome</keyword>
<dbReference type="EC" id="2.7.13.3" evidence="2"/>
<evidence type="ECO:0000256" key="1">
    <source>
        <dbReference type="ARBA" id="ARBA00000085"/>
    </source>
</evidence>
<keyword evidence="5" id="KW-0547">Nucleotide-binding</keyword>
<evidence type="ECO:0000259" key="8">
    <source>
        <dbReference type="SMART" id="SM00065"/>
    </source>
</evidence>
<feature type="domain" description="GAF" evidence="8">
    <location>
        <begin position="72"/>
        <end position="216"/>
    </location>
</feature>
<dbReference type="Proteomes" id="UP000825701">
    <property type="component" value="Chromosome"/>
</dbReference>
<reference evidence="10" key="1">
    <citation type="submission" date="2021-08" db="EMBL/GenBank/DDBJ databases">
        <authorList>
            <person name="Zhang H."/>
            <person name="Xu M."/>
            <person name="Yu Z."/>
            <person name="Yang L."/>
            <person name="Cai Y."/>
        </authorList>
    </citation>
    <scope>NUCLEOTIDE SEQUENCE</scope>
    <source>
        <strain evidence="10">CHL1</strain>
    </source>
</reference>
<feature type="domain" description="Signal transduction histidine kinase HWE region" evidence="9">
    <location>
        <begin position="398"/>
        <end position="478"/>
    </location>
</feature>
<dbReference type="SUPFAM" id="SSF55781">
    <property type="entry name" value="GAF domain-like"/>
    <property type="match status" value="2"/>
</dbReference>
<dbReference type="Gene3D" id="3.30.450.40">
    <property type="match status" value="2"/>
</dbReference>
<evidence type="ECO:0000259" key="9">
    <source>
        <dbReference type="SMART" id="SM00911"/>
    </source>
</evidence>